<gene>
    <name evidence="4" type="ORF">MATL_G00208010</name>
</gene>
<feature type="compositionally biased region" description="Polar residues" evidence="2">
    <location>
        <begin position="874"/>
        <end position="884"/>
    </location>
</feature>
<feature type="compositionally biased region" description="Basic and acidic residues" evidence="2">
    <location>
        <begin position="260"/>
        <end position="272"/>
    </location>
</feature>
<accession>A0A9D3PIR3</accession>
<dbReference type="EMBL" id="JAFDVH010000018">
    <property type="protein sequence ID" value="KAG7461242.1"/>
    <property type="molecule type" value="Genomic_DNA"/>
</dbReference>
<feature type="region of interest" description="Disordered" evidence="2">
    <location>
        <begin position="662"/>
        <end position="1354"/>
    </location>
</feature>
<feature type="compositionally biased region" description="Polar residues" evidence="2">
    <location>
        <begin position="687"/>
        <end position="699"/>
    </location>
</feature>
<dbReference type="InterPro" id="IPR008984">
    <property type="entry name" value="SMAD_FHA_dom_sf"/>
</dbReference>
<feature type="compositionally biased region" description="Polar residues" evidence="2">
    <location>
        <begin position="1223"/>
        <end position="1236"/>
    </location>
</feature>
<dbReference type="SMART" id="SM00240">
    <property type="entry name" value="FHA"/>
    <property type="match status" value="1"/>
</dbReference>
<reference evidence="4" key="1">
    <citation type="submission" date="2021-01" db="EMBL/GenBank/DDBJ databases">
        <authorList>
            <person name="Zahm M."/>
            <person name="Roques C."/>
            <person name="Cabau C."/>
            <person name="Klopp C."/>
            <person name="Donnadieu C."/>
            <person name="Jouanno E."/>
            <person name="Lampietro C."/>
            <person name="Louis A."/>
            <person name="Herpin A."/>
            <person name="Echchiki A."/>
            <person name="Berthelot C."/>
            <person name="Parey E."/>
            <person name="Roest-Crollius H."/>
            <person name="Braasch I."/>
            <person name="Postlethwait J."/>
            <person name="Bobe J."/>
            <person name="Montfort J."/>
            <person name="Bouchez O."/>
            <person name="Begum T."/>
            <person name="Mejri S."/>
            <person name="Adams A."/>
            <person name="Chen W.-J."/>
            <person name="Guiguen Y."/>
        </authorList>
    </citation>
    <scope>NUCLEOTIDE SEQUENCE</scope>
    <source>
        <strain evidence="4">YG-15Mar2019-1</strain>
        <tissue evidence="4">Brain</tissue>
    </source>
</reference>
<feature type="compositionally biased region" description="Low complexity" evidence="2">
    <location>
        <begin position="1545"/>
        <end position="1559"/>
    </location>
</feature>
<feature type="compositionally biased region" description="Basic and acidic residues" evidence="2">
    <location>
        <begin position="1068"/>
        <end position="1078"/>
    </location>
</feature>
<feature type="compositionally biased region" description="Basic and acidic residues" evidence="2">
    <location>
        <begin position="168"/>
        <end position="180"/>
    </location>
</feature>
<dbReference type="Proteomes" id="UP001046870">
    <property type="component" value="Chromosome 18"/>
</dbReference>
<dbReference type="PANTHER" id="PTHR15715">
    <property type="entry name" value="CENTROSOMAL PROTEIN OF 170 KDA"/>
    <property type="match status" value="1"/>
</dbReference>
<feature type="region of interest" description="Disordered" evidence="2">
    <location>
        <begin position="1545"/>
        <end position="1603"/>
    </location>
</feature>
<feature type="compositionally biased region" description="Basic and acidic residues" evidence="2">
    <location>
        <begin position="512"/>
        <end position="521"/>
    </location>
</feature>
<feature type="compositionally biased region" description="Polar residues" evidence="2">
    <location>
        <begin position="1577"/>
        <end position="1586"/>
    </location>
</feature>
<feature type="compositionally biased region" description="Polar residues" evidence="2">
    <location>
        <begin position="761"/>
        <end position="777"/>
    </location>
</feature>
<feature type="region of interest" description="Disordered" evidence="2">
    <location>
        <begin position="473"/>
        <end position="535"/>
    </location>
</feature>
<evidence type="ECO:0000313" key="4">
    <source>
        <dbReference type="EMBL" id="KAG7461242.1"/>
    </source>
</evidence>
<feature type="compositionally biased region" description="Pro residues" evidence="2">
    <location>
        <begin position="907"/>
        <end position="922"/>
    </location>
</feature>
<comment type="caution">
    <text evidence="4">The sequence shown here is derived from an EMBL/GenBank/DDBJ whole genome shotgun (WGS) entry which is preliminary data.</text>
</comment>
<dbReference type="InterPro" id="IPR000253">
    <property type="entry name" value="FHA_dom"/>
</dbReference>
<feature type="compositionally biased region" description="Polar residues" evidence="2">
    <location>
        <begin position="1026"/>
        <end position="1041"/>
    </location>
</feature>
<protein>
    <recommendedName>
        <fullName evidence="3">FHA domain-containing protein</fullName>
    </recommendedName>
</protein>
<feature type="compositionally biased region" description="Acidic residues" evidence="2">
    <location>
        <begin position="1338"/>
        <end position="1348"/>
    </location>
</feature>
<feature type="compositionally biased region" description="Pro residues" evidence="2">
    <location>
        <begin position="567"/>
        <end position="579"/>
    </location>
</feature>
<feature type="compositionally biased region" description="Low complexity" evidence="2">
    <location>
        <begin position="1266"/>
        <end position="1276"/>
    </location>
</feature>
<feature type="domain" description="FHA" evidence="3">
    <location>
        <begin position="23"/>
        <end position="73"/>
    </location>
</feature>
<evidence type="ECO:0000259" key="3">
    <source>
        <dbReference type="PROSITE" id="PS50006"/>
    </source>
</evidence>
<feature type="compositionally biased region" description="Basic and acidic residues" evidence="2">
    <location>
        <begin position="554"/>
        <end position="566"/>
    </location>
</feature>
<dbReference type="OrthoDB" id="444265at2759"/>
<dbReference type="Gene3D" id="2.60.200.20">
    <property type="match status" value="1"/>
</dbReference>
<proteinExistence type="inferred from homology"/>
<feature type="region of interest" description="Disordered" evidence="2">
    <location>
        <begin position="1422"/>
        <end position="1450"/>
    </location>
</feature>
<dbReference type="InterPro" id="IPR051176">
    <property type="entry name" value="Cent_Immune-Sig_Mod"/>
</dbReference>
<comment type="similarity">
    <text evidence="1">Belongs to the CEP170 family.</text>
</comment>
<feature type="compositionally biased region" description="Basic and acidic residues" evidence="2">
    <location>
        <begin position="203"/>
        <end position="223"/>
    </location>
</feature>
<organism evidence="4 5">
    <name type="scientific">Megalops atlanticus</name>
    <name type="common">Tarpon</name>
    <name type="synonym">Clupea gigantea</name>
    <dbReference type="NCBI Taxonomy" id="7932"/>
    <lineage>
        <taxon>Eukaryota</taxon>
        <taxon>Metazoa</taxon>
        <taxon>Chordata</taxon>
        <taxon>Craniata</taxon>
        <taxon>Vertebrata</taxon>
        <taxon>Euteleostomi</taxon>
        <taxon>Actinopterygii</taxon>
        <taxon>Neopterygii</taxon>
        <taxon>Teleostei</taxon>
        <taxon>Elopiformes</taxon>
        <taxon>Megalopidae</taxon>
        <taxon>Megalops</taxon>
    </lineage>
</organism>
<sequence>MSVTSWFLVSSSSMRHRLPREMIFVGREDCELMLQSRSVDKQHAVINYDPATDQHLVKDLGSLNGTFVNDLRIPDQTYVTLKLSDVIRFGYDILLLHPRMEAIKWFMRAWTVEKPGPELLPPSQQLRSQHQVPEEALKHEKYTSHLQMGLKASEGKRLELSDGGSDSARSKQERSDRRAQQDPPVSRPTPLYGQPSWWGEDDAGNKVRHEGRRPDEGHPESPKESSGLESDISASLSDYPVSQGKSIYSYGREPSYFEIPTKEFQPRPKSPDGEVQEIPTKDTDAPPLPTPTLSSPTPPVVQSHASFTIEFDDCTPGKIKIKDHVTKFSSRQHKLPKKLQATTPTEVMSAESKVADWLVHSDISMMRRRTPCEDVCSTKSDLAMHIKTLKGHHHDDGTQSDSEDPILKGKRSKSQQPIRAQNLGKPPPQELHSQQQAFIIEFFDDNPRKKRSQSFTHNSAHADSYSALKAKLERRKGAEKPALAAGQIPPTQQVTIPLKGHGHGAPQRASSLHRERTDDRLASGSASGITIKPFGSVGKNSKLAQEFAAEFLKETGRVVTPTREKSPPPPMSAPPPPARTPAQAPSPIHAPVPTLSSLLPLGARIVDPKASKVRGEEEDSLSDAGTYTIETESQDKEVEEARNMIDQVFGVLDSPEYSGVTYRPVINEGDLGSPRHRKTSPLDLRTVSPQGFTSASLSGAPTGPPQLQVEPPCPASQGGPKWVSRWASLADSYSDTGPIGGRPDTPPQGELADGDGRIVDQPSQNGDGTEFEGSQASRIRRLLPQVPPSDKSESPAADVHVRQDPYKGGEAPERGTGTPLQQDELEPDSLSDASRSDDGSLARRIRGSQERETAEEAEPVRGAAQEDRVVPAVRSTSFYIGSDQSFRRDLARSPVLCPSERDQDPAPRAPPVTVPARPPVIPHEPRKPVKPNASAPNLQARDREPPSAKEPSIIRQESFTKDRPSNDVQLNRLPHISSHPALTDMEHGGPQGAERGQDPQFLFRATRPGGTQAHVEDSLSGESDVDTASTVSLVSSKNGPTSAPKKRAPASAAQKDRPSSGPSARQPTARERLSEKPRAQTADAGGKAEPPKRFSLRRSAGNRGSLDLSDEPQHLPASASSDHESSSRSAARKKTPPPPQKEDRSAKSLVQQALTRSNSLSAPRPTRASLLRRARLGEASDTEGAETDRASQGSDAGAPGRPPGDGRKLSRLDVLAMPRRRSGSFTAPSDTESSGARTPVGPARKAPAAEPKPGPAGRQPIIRARSSSAKYPSATSSRRRPKGSDYTSTSEEEYEASTASVKHKRTHASAATQTPGSQRPALGPGLAPPRAAPRKTDEEEEAEPDSEVDPYQHWSTHSAEIARLSQDLAKDLAILAREIHDVAGDGDSQCASAMATTPSTPASTISAREELVQLIPEASLNYQKVPPGSEGVKDLDANMNDQDPNSKRRPWSREEVILDNLMLNPVSQLSQVIRENTEQLAEKMKALFHNKTEVWEEIEAKINAENEVPILKTSNKEITSILKELRRVQKQLEVINTIIEPGTGPEAALKAAAAAGKTRPPAKESRPPPHSRRGVSPGTSSAASTSDRAKGSAAAPDRGRFAV</sequence>
<feature type="region of interest" description="Disordered" evidence="2">
    <location>
        <begin position="259"/>
        <end position="301"/>
    </location>
</feature>
<feature type="region of interest" description="Disordered" evidence="2">
    <location>
        <begin position="554"/>
        <end position="638"/>
    </location>
</feature>
<evidence type="ECO:0000313" key="5">
    <source>
        <dbReference type="Proteomes" id="UP001046870"/>
    </source>
</evidence>
<evidence type="ECO:0000256" key="1">
    <source>
        <dbReference type="ARBA" id="ARBA00010436"/>
    </source>
</evidence>
<feature type="compositionally biased region" description="Polar residues" evidence="2">
    <location>
        <begin position="1148"/>
        <end position="1161"/>
    </location>
</feature>
<keyword evidence="5" id="KW-1185">Reference proteome</keyword>
<feature type="compositionally biased region" description="Basic and acidic residues" evidence="2">
    <location>
        <begin position="606"/>
        <end position="615"/>
    </location>
</feature>
<dbReference type="Pfam" id="PF00498">
    <property type="entry name" value="FHA"/>
    <property type="match status" value="1"/>
</dbReference>
<dbReference type="PROSITE" id="PS50006">
    <property type="entry name" value="FHA_DOMAIN"/>
    <property type="match status" value="1"/>
</dbReference>
<dbReference type="Pfam" id="PF15308">
    <property type="entry name" value="CEP170_C"/>
    <property type="match status" value="1"/>
</dbReference>
<dbReference type="PANTHER" id="PTHR15715:SF18">
    <property type="entry name" value="CENTROSOMAL PROTEIN OF 170 KDA PROTEIN B"/>
    <property type="match status" value="1"/>
</dbReference>
<name>A0A9D3PIR3_MEGAT</name>
<dbReference type="SUPFAM" id="SSF49879">
    <property type="entry name" value="SMAD/FHA domain"/>
    <property type="match status" value="1"/>
</dbReference>
<feature type="compositionally biased region" description="Basic and acidic residues" evidence="2">
    <location>
        <begin position="799"/>
        <end position="813"/>
    </location>
</feature>
<feature type="compositionally biased region" description="Basic and acidic residues" evidence="2">
    <location>
        <begin position="834"/>
        <end position="854"/>
    </location>
</feature>
<evidence type="ECO:0000256" key="2">
    <source>
        <dbReference type="SAM" id="MobiDB-lite"/>
    </source>
</evidence>
<feature type="compositionally biased region" description="Low complexity" evidence="2">
    <location>
        <begin position="1241"/>
        <end position="1258"/>
    </location>
</feature>
<feature type="region of interest" description="Disordered" evidence="2">
    <location>
        <begin position="147"/>
        <end position="245"/>
    </location>
</feature>
<dbReference type="InterPro" id="IPR029300">
    <property type="entry name" value="CEP170_C"/>
</dbReference>
<feature type="region of interest" description="Disordered" evidence="2">
    <location>
        <begin position="390"/>
        <end position="431"/>
    </location>
</feature>